<dbReference type="EMBL" id="AP027742">
    <property type="protein sequence ID" value="BDZ77224.1"/>
    <property type="molecule type" value="Genomic_DNA"/>
</dbReference>
<proteinExistence type="predicted"/>
<organism evidence="1 2">
    <name type="scientific">Claveliimonas bilis</name>
    <dbReference type="NCBI Taxonomy" id="3028070"/>
    <lineage>
        <taxon>Bacteria</taxon>
        <taxon>Bacillati</taxon>
        <taxon>Bacillota</taxon>
        <taxon>Clostridia</taxon>
        <taxon>Lachnospirales</taxon>
        <taxon>Lachnospiraceae</taxon>
        <taxon>Claveliimonas</taxon>
    </lineage>
</organism>
<dbReference type="RefSeq" id="WP_316266874.1">
    <property type="nucleotide sequence ID" value="NZ_AP027742.1"/>
</dbReference>
<protein>
    <submittedName>
        <fullName evidence="1">Uncharacterized protein</fullName>
    </submittedName>
</protein>
<keyword evidence="2" id="KW-1185">Reference proteome</keyword>
<evidence type="ECO:0000313" key="2">
    <source>
        <dbReference type="Proteomes" id="UP001305815"/>
    </source>
</evidence>
<evidence type="ECO:0000313" key="1">
    <source>
        <dbReference type="EMBL" id="BDZ77224.1"/>
    </source>
</evidence>
<gene>
    <name evidence="1" type="ORF">Lac1_14070</name>
</gene>
<sequence>MFNLEERKEGISKKELEETALRFRIGDEVYIPAALIEDYDRENKEATEAVVQQICRHHIVFKLKKTGVMRSFVLPDCMNITVTKPSDFTVSGIDRKMNDTLSSMDKKEEEH</sequence>
<reference evidence="2" key="1">
    <citation type="journal article" date="2023" name="Int. J. Syst. Evol. Microbiol.">
        <title>Claveliimonas bilis gen. nov., sp. nov., deoxycholic acid-producing bacteria isolated from human faeces, and reclassification of Sellimonas monacensis Zenner et al. 2021 as Claveliimonas monacensis comb. nov.</title>
        <authorList>
            <person name="Hisatomi A."/>
            <person name="Kastawa N.W.E.P.G."/>
            <person name="Song I."/>
            <person name="Ohkuma M."/>
            <person name="Fukiya S."/>
            <person name="Sakamoto M."/>
        </authorList>
    </citation>
    <scope>NUCLEOTIDE SEQUENCE [LARGE SCALE GENOMIC DNA]</scope>
    <source>
        <strain evidence="2">12BBH14</strain>
    </source>
</reference>
<accession>A0ABM8IAM7</accession>
<dbReference type="Proteomes" id="UP001305815">
    <property type="component" value="Chromosome"/>
</dbReference>
<name>A0ABM8IAM7_9FIRM</name>